<dbReference type="Proteomes" id="UP000886818">
    <property type="component" value="Chromosome"/>
</dbReference>
<reference evidence="3" key="1">
    <citation type="submission" date="2021-07" db="EMBL/GenBank/DDBJ databases">
        <title>Complete genome sequence of Crassaminicella sp. 143-21, isolated from a deep-sea hydrothermal vent.</title>
        <authorList>
            <person name="Li X."/>
        </authorList>
    </citation>
    <scope>NUCLEOTIDE SEQUENCE</scope>
    <source>
        <strain evidence="3">143-21</strain>
    </source>
</reference>
<keyword evidence="2" id="KW-0472">Membrane</keyword>
<evidence type="ECO:0000313" key="3">
    <source>
        <dbReference type="EMBL" id="QXM07009.1"/>
    </source>
</evidence>
<evidence type="ECO:0000256" key="2">
    <source>
        <dbReference type="SAM" id="Phobius"/>
    </source>
</evidence>
<keyword evidence="1" id="KW-0175">Coiled coil</keyword>
<name>A0ABX8RD62_9CLOT</name>
<dbReference type="InterPro" id="IPR027981">
    <property type="entry name" value="DUF4446"/>
</dbReference>
<gene>
    <name evidence="3" type="ORF">KVH43_04640</name>
</gene>
<protein>
    <submittedName>
        <fullName evidence="3">DUF4446 family protein</fullName>
    </submittedName>
</protein>
<accession>A0ABX8RD62</accession>
<dbReference type="EMBL" id="CP078093">
    <property type="protein sequence ID" value="QXM07009.1"/>
    <property type="molecule type" value="Genomic_DNA"/>
</dbReference>
<evidence type="ECO:0000313" key="4">
    <source>
        <dbReference type="Proteomes" id="UP000886818"/>
    </source>
</evidence>
<keyword evidence="2" id="KW-0812">Transmembrane</keyword>
<feature type="coiled-coil region" evidence="1">
    <location>
        <begin position="37"/>
        <end position="87"/>
    </location>
</feature>
<dbReference type="Pfam" id="PF14584">
    <property type="entry name" value="DUF4446"/>
    <property type="match status" value="1"/>
</dbReference>
<sequence length="175" mass="20007">MEHILKIIRENLEIIVFYSGVISMLLLIIICVQSAKISKLKKKYETLSNNIEGKSIEDIIYEYYKKIDNLDIRMNKMDTLVEKIQEKLLYSIQKVGMVQYNAFDDVGGSLSFSIALLDEQNNGFILTSIYSRSNNVIYGKPIKKGKSSHTLSAEEIQALDRAKNKSLDEYTKIAL</sequence>
<proteinExistence type="predicted"/>
<dbReference type="RefSeq" id="WP_218283700.1">
    <property type="nucleotide sequence ID" value="NZ_CP078093.1"/>
</dbReference>
<evidence type="ECO:0000256" key="1">
    <source>
        <dbReference type="SAM" id="Coils"/>
    </source>
</evidence>
<feature type="transmembrane region" description="Helical" evidence="2">
    <location>
        <begin position="15"/>
        <end position="35"/>
    </location>
</feature>
<organism evidence="3 4">
    <name type="scientific">Crassaminicella indica</name>
    <dbReference type="NCBI Taxonomy" id="2855394"/>
    <lineage>
        <taxon>Bacteria</taxon>
        <taxon>Bacillati</taxon>
        <taxon>Bacillota</taxon>
        <taxon>Clostridia</taxon>
        <taxon>Eubacteriales</taxon>
        <taxon>Clostridiaceae</taxon>
        <taxon>Crassaminicella</taxon>
    </lineage>
</organism>
<keyword evidence="2" id="KW-1133">Transmembrane helix</keyword>
<keyword evidence="4" id="KW-1185">Reference proteome</keyword>